<protein>
    <submittedName>
        <fullName evidence="9">TonB-linked outer membrane protein, SusC/RagA family</fullName>
    </submittedName>
</protein>
<dbReference type="SUPFAM" id="SSF49464">
    <property type="entry name" value="Carboxypeptidase regulatory domain-like"/>
    <property type="match status" value="1"/>
</dbReference>
<dbReference type="InterPro" id="IPR039426">
    <property type="entry name" value="TonB-dep_rcpt-like"/>
</dbReference>
<keyword evidence="5 7" id="KW-0472">Membrane</keyword>
<reference evidence="10" key="1">
    <citation type="submission" date="2016-10" db="EMBL/GenBank/DDBJ databases">
        <authorList>
            <person name="Varghese N."/>
            <person name="Submissions S."/>
        </authorList>
    </citation>
    <scope>NUCLEOTIDE SEQUENCE [LARGE SCALE GENOMIC DNA]</scope>
    <source>
        <strain evidence="10">DSM 18609</strain>
    </source>
</reference>
<dbReference type="Gene3D" id="2.170.130.10">
    <property type="entry name" value="TonB-dependent receptor, plug domain"/>
    <property type="match status" value="1"/>
</dbReference>
<dbReference type="GO" id="GO:0009279">
    <property type="term" value="C:cell outer membrane"/>
    <property type="evidence" value="ECO:0007669"/>
    <property type="project" value="UniProtKB-SubCell"/>
</dbReference>
<name>A0A1G6WWY4_9SPHI</name>
<feature type="domain" description="TonB-dependent receptor plug" evidence="8">
    <location>
        <begin position="118"/>
        <end position="221"/>
    </location>
</feature>
<sequence>MNYKIIIILLLLSFGTKVYGQHIFKAQIRGSKNAPLPGALVTDISNEKKVSTDEKGNFSLTSDSAAINIRIGYVGYKVKTLRLFSFDPKQVVINLEPLDNQLADITIISDGYQSLPKERSTGSFVQLDQSIINRRISANILSRIEDVTSGLVVNRNPAAGGNISIRGQSTLFSNRAPLIILDNFPYEGDLNAINPNDIESITVLKDAAAASIWGARAGNGVIVLNSKKGKSSEAKVGIFTSLTIGAKPDIYYLPRMSSSDYIDIEASLFNSGFYKDAETSLSNIAISPVVELLISKRDGKISQQDADRMIDQYRAIDVREDQRKYMQRTSVDQQYSLNISGGSGNSLHFISGGFDKNLNSDVGNSSNRITLNANQVNYFFKRKLELNTAISFLQAETNNNNQGLIAYSYARLVDGSEGYPNVTRGLRESFKNEMVKKGFLDWQYNPLADIDQNKNSLVNTEFRINTSLKYNIFPFLSASILYQFAKSSQDQSNLQRENSYYLRNLINQFTSINADGSLTRRVPIGGILDESIGNSISHNLRGQLAFDKSIGSDHNVSAIAGAEVRQMVTNSSQTRAYGYSEEYVRSSTVDYLTRFPLSFNTAQFENIPFSDGMNQLTDRFLSYYVNASYSYKQRYIFSASTRLDQSNLFGVDANKKGVPLYSAGLAWNIAREPFYNIGFLPLLKLRTTYGYSGNVFRSLSAYTTASYSNGTISSIKLPFAQIESPPNPSLRWEKIRMVNIAVDFATKGNRISGSIEYYSRKASDLLGTTPVATSTGISSFRGNTADTKGYGIDLTLNTQNIKGIVGWSTNLLFSVAMDKVTAYPAGNLNSAYISGGLLPVVGKPIGAISSYAWGGLDPSTGDPIGFLNGVPSKDYTKIISSSTLADLVYNGPARPPVYGSIRNNIDFGPWSFSANISYRFGYYFHRPSISYGTTKGLGGHSDYTLRWKNPGDESITSVPSVPLVANTARDEFYKYANVLTEHGDNIRLQDINFSYQLPADKTGKVFRRLQVSVYLNNLGIIWQESKSGIDPDFQSALLPKSIALGIRGDF</sequence>
<dbReference type="NCBIfam" id="TIGR04056">
    <property type="entry name" value="OMP_RagA_SusC"/>
    <property type="match status" value="1"/>
</dbReference>
<evidence type="ECO:0000313" key="9">
    <source>
        <dbReference type="EMBL" id="SDD70402.1"/>
    </source>
</evidence>
<evidence type="ECO:0000259" key="8">
    <source>
        <dbReference type="Pfam" id="PF07715"/>
    </source>
</evidence>
<evidence type="ECO:0000256" key="1">
    <source>
        <dbReference type="ARBA" id="ARBA00004571"/>
    </source>
</evidence>
<proteinExistence type="inferred from homology"/>
<keyword evidence="6 7" id="KW-0998">Cell outer membrane</keyword>
<dbReference type="InterPro" id="IPR023997">
    <property type="entry name" value="TonB-dep_OMP_SusC/RagA_CS"/>
</dbReference>
<keyword evidence="2 7" id="KW-0813">Transport</keyword>
<evidence type="ECO:0000256" key="2">
    <source>
        <dbReference type="ARBA" id="ARBA00022448"/>
    </source>
</evidence>
<dbReference type="Pfam" id="PF13715">
    <property type="entry name" value="CarbopepD_reg_2"/>
    <property type="match status" value="1"/>
</dbReference>
<comment type="similarity">
    <text evidence="7">Belongs to the TonB-dependent receptor family.</text>
</comment>
<dbReference type="Proteomes" id="UP000199455">
    <property type="component" value="Unassembled WGS sequence"/>
</dbReference>
<dbReference type="NCBIfam" id="TIGR04057">
    <property type="entry name" value="SusC_RagA_signa"/>
    <property type="match status" value="1"/>
</dbReference>
<dbReference type="PROSITE" id="PS52016">
    <property type="entry name" value="TONB_DEPENDENT_REC_3"/>
    <property type="match status" value="1"/>
</dbReference>
<accession>A0A1G6WWY4</accession>
<comment type="subcellular location">
    <subcellularLocation>
        <location evidence="1 7">Cell outer membrane</location>
        <topology evidence="1 7">Multi-pass membrane protein</topology>
    </subcellularLocation>
</comment>
<evidence type="ECO:0000256" key="5">
    <source>
        <dbReference type="ARBA" id="ARBA00023136"/>
    </source>
</evidence>
<dbReference type="InterPro" id="IPR037066">
    <property type="entry name" value="Plug_dom_sf"/>
</dbReference>
<evidence type="ECO:0000256" key="7">
    <source>
        <dbReference type="PROSITE-ProRule" id="PRU01360"/>
    </source>
</evidence>
<keyword evidence="4 7" id="KW-0812">Transmembrane</keyword>
<dbReference type="InterPro" id="IPR008969">
    <property type="entry name" value="CarboxyPept-like_regulatory"/>
</dbReference>
<dbReference type="InterPro" id="IPR012910">
    <property type="entry name" value="Plug_dom"/>
</dbReference>
<keyword evidence="10" id="KW-1185">Reference proteome</keyword>
<evidence type="ECO:0000313" key="10">
    <source>
        <dbReference type="Proteomes" id="UP000199455"/>
    </source>
</evidence>
<dbReference type="InterPro" id="IPR036942">
    <property type="entry name" value="Beta-barrel_TonB_sf"/>
</dbReference>
<evidence type="ECO:0000256" key="4">
    <source>
        <dbReference type="ARBA" id="ARBA00022692"/>
    </source>
</evidence>
<evidence type="ECO:0000256" key="3">
    <source>
        <dbReference type="ARBA" id="ARBA00022452"/>
    </source>
</evidence>
<evidence type="ECO:0000256" key="6">
    <source>
        <dbReference type="ARBA" id="ARBA00023237"/>
    </source>
</evidence>
<dbReference type="InterPro" id="IPR023996">
    <property type="entry name" value="TonB-dep_OMP_SusC/RagA"/>
</dbReference>
<gene>
    <name evidence="9" type="ORF">SAMN04488024_107151</name>
</gene>
<keyword evidence="3 7" id="KW-1134">Transmembrane beta strand</keyword>
<dbReference type="AlphaFoldDB" id="A0A1G6WWY4"/>
<dbReference type="RefSeq" id="WP_090770378.1">
    <property type="nucleotide sequence ID" value="NZ_FMZH01000007.1"/>
</dbReference>
<organism evidence="9 10">
    <name type="scientific">Pedobacter soli</name>
    <dbReference type="NCBI Taxonomy" id="390242"/>
    <lineage>
        <taxon>Bacteria</taxon>
        <taxon>Pseudomonadati</taxon>
        <taxon>Bacteroidota</taxon>
        <taxon>Sphingobacteriia</taxon>
        <taxon>Sphingobacteriales</taxon>
        <taxon>Sphingobacteriaceae</taxon>
        <taxon>Pedobacter</taxon>
    </lineage>
</organism>
<dbReference type="EMBL" id="FMZH01000007">
    <property type="protein sequence ID" value="SDD70402.1"/>
    <property type="molecule type" value="Genomic_DNA"/>
</dbReference>
<dbReference type="STRING" id="390242.SAMN04488024_107151"/>
<dbReference type="Pfam" id="PF07715">
    <property type="entry name" value="Plug"/>
    <property type="match status" value="1"/>
</dbReference>
<dbReference type="Gene3D" id="2.40.170.20">
    <property type="entry name" value="TonB-dependent receptor, beta-barrel domain"/>
    <property type="match status" value="1"/>
</dbReference>
<dbReference type="SUPFAM" id="SSF56935">
    <property type="entry name" value="Porins"/>
    <property type="match status" value="1"/>
</dbReference>